<dbReference type="OrthoDB" id="10525341at2759"/>
<reference evidence="1 2" key="1">
    <citation type="journal article" date="2007" name="Proc. Natl. Acad. Sci. U.S.A.">
        <title>The tiny eukaryote Ostreococcus provides genomic insights into the paradox of plankton speciation.</title>
        <authorList>
            <person name="Palenik B."/>
            <person name="Grimwood J."/>
            <person name="Aerts A."/>
            <person name="Rouze P."/>
            <person name="Salamov A."/>
            <person name="Putnam N."/>
            <person name="Dupont C."/>
            <person name="Jorgensen R."/>
            <person name="Derelle E."/>
            <person name="Rombauts S."/>
            <person name="Zhou K."/>
            <person name="Otillar R."/>
            <person name="Merchant S.S."/>
            <person name="Podell S."/>
            <person name="Gaasterland T."/>
            <person name="Napoli C."/>
            <person name="Gendler K."/>
            <person name="Manuell A."/>
            <person name="Tai V."/>
            <person name="Vallon O."/>
            <person name="Piganeau G."/>
            <person name="Jancek S."/>
            <person name="Heijde M."/>
            <person name="Jabbari K."/>
            <person name="Bowler C."/>
            <person name="Lohr M."/>
            <person name="Robbens S."/>
            <person name="Werner G."/>
            <person name="Dubchak I."/>
            <person name="Pazour G.J."/>
            <person name="Ren Q."/>
            <person name="Paulsen I."/>
            <person name="Delwiche C."/>
            <person name="Schmutz J."/>
            <person name="Rokhsar D."/>
            <person name="Van de Peer Y."/>
            <person name="Moreau H."/>
            <person name="Grigoriev I.V."/>
        </authorList>
    </citation>
    <scope>NUCLEOTIDE SEQUENCE [LARGE SCALE GENOMIC DNA]</scope>
    <source>
        <strain evidence="1 2">CCE9901</strain>
    </source>
</reference>
<evidence type="ECO:0000313" key="2">
    <source>
        <dbReference type="Proteomes" id="UP000001568"/>
    </source>
</evidence>
<dbReference type="EMBL" id="CP000588">
    <property type="protein sequence ID" value="ABO97753.1"/>
    <property type="molecule type" value="Genomic_DNA"/>
</dbReference>
<accession>A4S217</accession>
<dbReference type="AlphaFoldDB" id="A4S217"/>
<name>A4S217_OSTLU</name>
<dbReference type="RefSeq" id="XP_001419460.1">
    <property type="nucleotide sequence ID" value="XM_001419423.1"/>
</dbReference>
<gene>
    <name evidence="1" type="ORF">OSTLU_33292</name>
</gene>
<organism evidence="1 2">
    <name type="scientific">Ostreococcus lucimarinus (strain CCE9901)</name>
    <dbReference type="NCBI Taxonomy" id="436017"/>
    <lineage>
        <taxon>Eukaryota</taxon>
        <taxon>Viridiplantae</taxon>
        <taxon>Chlorophyta</taxon>
        <taxon>Mamiellophyceae</taxon>
        <taxon>Mamiellales</taxon>
        <taxon>Bathycoccaceae</taxon>
        <taxon>Ostreococcus</taxon>
    </lineage>
</organism>
<keyword evidence="2" id="KW-1185">Reference proteome</keyword>
<sequence length="104" mass="11674">MRLASAEAVIDVDHTALPLRNEGYLYRVAHGPFVPVRASASVKSEIIGRMHEDRLVRARARRGDWIELREDGVAGWMLTLHPEFGRLLKRCNADGSDIIHATSE</sequence>
<proteinExistence type="predicted"/>
<evidence type="ECO:0008006" key="3">
    <source>
        <dbReference type="Google" id="ProtNLM"/>
    </source>
</evidence>
<dbReference type="HOGENOM" id="CLU_2254680_0_0_1"/>
<dbReference type="Proteomes" id="UP000001568">
    <property type="component" value="Chromosome 8"/>
</dbReference>
<protein>
    <recommendedName>
        <fullName evidence="3">SH3 domain-containing protein</fullName>
    </recommendedName>
</protein>
<dbReference type="GeneID" id="5003325"/>
<evidence type="ECO:0000313" key="1">
    <source>
        <dbReference type="EMBL" id="ABO97753.1"/>
    </source>
</evidence>
<dbReference type="Gramene" id="ABO97753">
    <property type="protein sequence ID" value="ABO97753"/>
    <property type="gene ID" value="OSTLU_33292"/>
</dbReference>
<dbReference type="KEGG" id="olu:OSTLU_33292"/>